<evidence type="ECO:0000313" key="1">
    <source>
        <dbReference type="EMBL" id="CAG6448074.1"/>
    </source>
</evidence>
<dbReference type="EMBL" id="HBUE01010398">
    <property type="protein sequence ID" value="CAG6448076.1"/>
    <property type="molecule type" value="Transcribed_RNA"/>
</dbReference>
<dbReference type="EMBL" id="HBUE01310998">
    <property type="protein sequence ID" value="CAG6583292.1"/>
    <property type="molecule type" value="Transcribed_RNA"/>
</dbReference>
<name>A0A8D8A0M7_CULPI</name>
<dbReference type="EMBL" id="HBUE01010401">
    <property type="protein sequence ID" value="CAG6448082.1"/>
    <property type="molecule type" value="Transcribed_RNA"/>
</dbReference>
<protein>
    <submittedName>
        <fullName evidence="1">(northern house mosquito) hypothetical protein</fullName>
    </submittedName>
</protein>
<dbReference type="EMBL" id="HBUE01010403">
    <property type="protein sequence ID" value="CAG6448085.1"/>
    <property type="molecule type" value="Transcribed_RNA"/>
</dbReference>
<dbReference type="EMBL" id="HBUE01010400">
    <property type="protein sequence ID" value="CAG6448080.1"/>
    <property type="molecule type" value="Transcribed_RNA"/>
</dbReference>
<dbReference type="AlphaFoldDB" id="A0A8D8A0M7"/>
<dbReference type="EMBL" id="HBUE01204740">
    <property type="protein sequence ID" value="CAG6531434.1"/>
    <property type="molecule type" value="Transcribed_RNA"/>
</dbReference>
<proteinExistence type="predicted"/>
<dbReference type="EMBL" id="HBUE01010409">
    <property type="protein sequence ID" value="CAG6448095.1"/>
    <property type="molecule type" value="Transcribed_RNA"/>
</dbReference>
<dbReference type="EMBL" id="HBUE01010405">
    <property type="protein sequence ID" value="CAG6448088.1"/>
    <property type="molecule type" value="Transcribed_RNA"/>
</dbReference>
<dbReference type="EMBL" id="HBUE01204741">
    <property type="protein sequence ID" value="CAG6531436.1"/>
    <property type="molecule type" value="Transcribed_RNA"/>
</dbReference>
<reference evidence="1" key="1">
    <citation type="submission" date="2021-05" db="EMBL/GenBank/DDBJ databases">
        <authorList>
            <person name="Alioto T."/>
            <person name="Alioto T."/>
            <person name="Gomez Garrido J."/>
        </authorList>
    </citation>
    <scope>NUCLEOTIDE SEQUENCE</scope>
</reference>
<dbReference type="EMBL" id="HBUE01010399">
    <property type="protein sequence ID" value="CAG6448078.1"/>
    <property type="molecule type" value="Transcribed_RNA"/>
</dbReference>
<organism evidence="1">
    <name type="scientific">Culex pipiens</name>
    <name type="common">House mosquito</name>
    <dbReference type="NCBI Taxonomy" id="7175"/>
    <lineage>
        <taxon>Eukaryota</taxon>
        <taxon>Metazoa</taxon>
        <taxon>Ecdysozoa</taxon>
        <taxon>Arthropoda</taxon>
        <taxon>Hexapoda</taxon>
        <taxon>Insecta</taxon>
        <taxon>Pterygota</taxon>
        <taxon>Neoptera</taxon>
        <taxon>Endopterygota</taxon>
        <taxon>Diptera</taxon>
        <taxon>Nematocera</taxon>
        <taxon>Culicoidea</taxon>
        <taxon>Culicidae</taxon>
        <taxon>Culicinae</taxon>
        <taxon>Culicini</taxon>
        <taxon>Culex</taxon>
        <taxon>Culex</taxon>
    </lineage>
</organism>
<accession>A0A8D8A0M7</accession>
<dbReference type="EMBL" id="HBUE01204738">
    <property type="protein sequence ID" value="CAG6531431.1"/>
    <property type="molecule type" value="Transcribed_RNA"/>
</dbReference>
<dbReference type="EMBL" id="HBUE01010396">
    <property type="protein sequence ID" value="CAG6448072.1"/>
    <property type="molecule type" value="Transcribed_RNA"/>
</dbReference>
<dbReference type="EMBL" id="HBUE01310994">
    <property type="protein sequence ID" value="CAG6583285.1"/>
    <property type="molecule type" value="Transcribed_RNA"/>
</dbReference>
<dbReference type="EMBL" id="HBUE01010408">
    <property type="protein sequence ID" value="CAG6448093.1"/>
    <property type="molecule type" value="Transcribed_RNA"/>
</dbReference>
<dbReference type="EMBL" id="HBUE01310995">
    <property type="protein sequence ID" value="CAG6583287.1"/>
    <property type="molecule type" value="Transcribed_RNA"/>
</dbReference>
<dbReference type="EMBL" id="HBUE01010406">
    <property type="protein sequence ID" value="CAG6448090.1"/>
    <property type="molecule type" value="Transcribed_RNA"/>
</dbReference>
<dbReference type="EMBL" id="HBUE01010397">
    <property type="protein sequence ID" value="CAG6448074.1"/>
    <property type="molecule type" value="Transcribed_RNA"/>
</dbReference>
<dbReference type="EMBL" id="HBUE01204737">
    <property type="protein sequence ID" value="CAG6531429.1"/>
    <property type="molecule type" value="Transcribed_RNA"/>
</dbReference>
<sequence>MFQHAPAFLDTLDPHYPDVAMNVRAMSNVETRSFVPSLNAQMLALSVVKEPRVHVLPIIVQCASVQKGTLEVRIPSAVPNATEIVIVPRQGRRVFMACAKIRATVLVASMRTATCAD</sequence>
<dbReference type="EMBL" id="HBUE01310997">
    <property type="protein sequence ID" value="CAG6583290.1"/>
    <property type="molecule type" value="Transcribed_RNA"/>
</dbReference>